<comment type="caution">
    <text evidence="2">The sequence shown here is derived from an EMBL/GenBank/DDBJ whole genome shotgun (WGS) entry which is preliminary data.</text>
</comment>
<accession>A0ABV2T2B3</accession>
<dbReference type="Proteomes" id="UP001549749">
    <property type="component" value="Unassembled WGS sequence"/>
</dbReference>
<protein>
    <recommendedName>
        <fullName evidence="4">Septum formation initiator</fullName>
    </recommendedName>
</protein>
<feature type="transmembrane region" description="Helical" evidence="1">
    <location>
        <begin position="35"/>
        <end position="51"/>
    </location>
</feature>
<dbReference type="EMBL" id="JBEXAC010000001">
    <property type="protein sequence ID" value="MET6997168.1"/>
    <property type="molecule type" value="Genomic_DNA"/>
</dbReference>
<name>A0ABV2T2B3_9BACT</name>
<gene>
    <name evidence="2" type="ORF">ABR189_07295</name>
</gene>
<feature type="transmembrane region" description="Helical" evidence="1">
    <location>
        <begin position="12"/>
        <end position="29"/>
    </location>
</feature>
<keyword evidence="3" id="KW-1185">Reference proteome</keyword>
<dbReference type="RefSeq" id="WP_354659807.1">
    <property type="nucleotide sequence ID" value="NZ_JBEXAC010000001.1"/>
</dbReference>
<proteinExistence type="predicted"/>
<evidence type="ECO:0000313" key="2">
    <source>
        <dbReference type="EMBL" id="MET6997168.1"/>
    </source>
</evidence>
<keyword evidence="1" id="KW-0812">Transmembrane</keyword>
<evidence type="ECO:0008006" key="4">
    <source>
        <dbReference type="Google" id="ProtNLM"/>
    </source>
</evidence>
<keyword evidence="1" id="KW-1133">Transmembrane helix</keyword>
<organism evidence="2 3">
    <name type="scientific">Chitinophaga defluvii</name>
    <dbReference type="NCBI Taxonomy" id="3163343"/>
    <lineage>
        <taxon>Bacteria</taxon>
        <taxon>Pseudomonadati</taxon>
        <taxon>Bacteroidota</taxon>
        <taxon>Chitinophagia</taxon>
        <taxon>Chitinophagales</taxon>
        <taxon>Chitinophagaceae</taxon>
        <taxon>Chitinophaga</taxon>
    </lineage>
</organism>
<keyword evidence="1" id="KW-0472">Membrane</keyword>
<sequence>MGKEQEGNRARLNIGAGLCIVIGLLIGFAIKRVHIGLMIGLGLGLLSGSLLRKGR</sequence>
<evidence type="ECO:0000256" key="1">
    <source>
        <dbReference type="SAM" id="Phobius"/>
    </source>
</evidence>
<evidence type="ECO:0000313" key="3">
    <source>
        <dbReference type="Proteomes" id="UP001549749"/>
    </source>
</evidence>
<reference evidence="2 3" key="1">
    <citation type="submission" date="2024-06" db="EMBL/GenBank/DDBJ databases">
        <title>Chitinophaga defluvii sp. nov., isolated from municipal sewage.</title>
        <authorList>
            <person name="Zhang L."/>
        </authorList>
    </citation>
    <scope>NUCLEOTIDE SEQUENCE [LARGE SCALE GENOMIC DNA]</scope>
    <source>
        <strain evidence="2 3">H8</strain>
    </source>
</reference>